<dbReference type="Proteomes" id="UP000807769">
    <property type="component" value="Unassembled WGS sequence"/>
</dbReference>
<sequence length="77" mass="9127">VEFQWHLSHQFLIALDLYLQIRWVVASLVAKSLRHNSPDWRLKHACPACTYMLTDENQLHFKILYTMDGNDLLKCIL</sequence>
<dbReference type="RefSeq" id="XP_041187534.1">
    <property type="nucleotide sequence ID" value="XM_041331740.1"/>
</dbReference>
<accession>A0A9P7DXP0</accession>
<reference evidence="1" key="1">
    <citation type="journal article" date="2020" name="New Phytol.">
        <title>Comparative genomics reveals dynamic genome evolution in host specialist ectomycorrhizal fungi.</title>
        <authorList>
            <person name="Lofgren L.A."/>
            <person name="Nguyen N.H."/>
            <person name="Vilgalys R."/>
            <person name="Ruytinx J."/>
            <person name="Liao H.L."/>
            <person name="Branco S."/>
            <person name="Kuo A."/>
            <person name="LaButti K."/>
            <person name="Lipzen A."/>
            <person name="Andreopoulos W."/>
            <person name="Pangilinan J."/>
            <person name="Riley R."/>
            <person name="Hundley H."/>
            <person name="Na H."/>
            <person name="Barry K."/>
            <person name="Grigoriev I.V."/>
            <person name="Stajich J.E."/>
            <person name="Kennedy P.G."/>
        </authorList>
    </citation>
    <scope>NUCLEOTIDE SEQUENCE</scope>
    <source>
        <strain evidence="1">MN1</strain>
    </source>
</reference>
<comment type="caution">
    <text evidence="1">The sequence shown here is derived from an EMBL/GenBank/DDBJ whole genome shotgun (WGS) entry which is preliminary data.</text>
</comment>
<dbReference type="OrthoDB" id="2683015at2759"/>
<organism evidence="1 2">
    <name type="scientific">Suillus subaureus</name>
    <dbReference type="NCBI Taxonomy" id="48587"/>
    <lineage>
        <taxon>Eukaryota</taxon>
        <taxon>Fungi</taxon>
        <taxon>Dikarya</taxon>
        <taxon>Basidiomycota</taxon>
        <taxon>Agaricomycotina</taxon>
        <taxon>Agaricomycetes</taxon>
        <taxon>Agaricomycetidae</taxon>
        <taxon>Boletales</taxon>
        <taxon>Suillineae</taxon>
        <taxon>Suillaceae</taxon>
        <taxon>Suillus</taxon>
    </lineage>
</organism>
<dbReference type="EMBL" id="JABBWG010000049">
    <property type="protein sequence ID" value="KAG1805958.1"/>
    <property type="molecule type" value="Genomic_DNA"/>
</dbReference>
<evidence type="ECO:0000313" key="1">
    <source>
        <dbReference type="EMBL" id="KAG1805958.1"/>
    </source>
</evidence>
<name>A0A9P7DXP0_9AGAM</name>
<evidence type="ECO:0000313" key="2">
    <source>
        <dbReference type="Proteomes" id="UP000807769"/>
    </source>
</evidence>
<keyword evidence="2" id="KW-1185">Reference proteome</keyword>
<dbReference type="AlphaFoldDB" id="A0A9P7DXP0"/>
<gene>
    <name evidence="1" type="ORF">BJ212DRAFT_1283159</name>
</gene>
<proteinExistence type="predicted"/>
<protein>
    <submittedName>
        <fullName evidence="1">Uncharacterized protein</fullName>
    </submittedName>
</protein>
<dbReference type="GeneID" id="64625757"/>
<feature type="non-terminal residue" evidence="1">
    <location>
        <position position="1"/>
    </location>
</feature>